<accession>A0A9P8EQE2</accession>
<feature type="non-terminal residue" evidence="2">
    <location>
        <position position="405"/>
    </location>
</feature>
<dbReference type="Pfam" id="PF16363">
    <property type="entry name" value="GDP_Man_Dehyd"/>
    <property type="match status" value="1"/>
</dbReference>
<reference evidence="2" key="1">
    <citation type="journal article" date="2021" name="J Fungi (Basel)">
        <title>Virulence traits and population genomics of the black yeast Aureobasidium melanogenum.</title>
        <authorList>
            <person name="Cernosa A."/>
            <person name="Sun X."/>
            <person name="Gostincar C."/>
            <person name="Fang C."/>
            <person name="Gunde-Cimerman N."/>
            <person name="Song Z."/>
        </authorList>
    </citation>
    <scope>NUCLEOTIDE SEQUENCE</scope>
    <source>
        <strain evidence="2">EXF-9911</strain>
    </source>
</reference>
<evidence type="ECO:0000313" key="2">
    <source>
        <dbReference type="EMBL" id="KAG9694817.1"/>
    </source>
</evidence>
<dbReference type="FunFam" id="3.40.50.720:FF:000304">
    <property type="entry name" value="UDP-glucose 4,6-dehydratase"/>
    <property type="match status" value="1"/>
</dbReference>
<protein>
    <submittedName>
        <fullName evidence="2">NAD(P)-binding protein</fullName>
    </submittedName>
</protein>
<comment type="caution">
    <text evidence="2">The sequence shown here is derived from an EMBL/GenBank/DDBJ whole genome shotgun (WGS) entry which is preliminary data.</text>
</comment>
<feature type="domain" description="NAD(P)-binding" evidence="1">
    <location>
        <begin position="35"/>
        <end position="343"/>
    </location>
</feature>
<proteinExistence type="predicted"/>
<dbReference type="Proteomes" id="UP000779574">
    <property type="component" value="Unassembled WGS sequence"/>
</dbReference>
<dbReference type="Gene3D" id="3.90.25.10">
    <property type="entry name" value="UDP-galactose 4-epimerase, domain 1"/>
    <property type="match status" value="1"/>
</dbReference>
<dbReference type="PANTHER" id="PTHR43000">
    <property type="entry name" value="DTDP-D-GLUCOSE 4,6-DEHYDRATASE-RELATED"/>
    <property type="match status" value="1"/>
</dbReference>
<gene>
    <name evidence="2" type="ORF">KCU76_g4961</name>
</gene>
<dbReference type="OrthoDB" id="331544at2759"/>
<name>A0A9P8EQE2_AURME</name>
<evidence type="ECO:0000313" key="3">
    <source>
        <dbReference type="Proteomes" id="UP000779574"/>
    </source>
</evidence>
<dbReference type="InterPro" id="IPR036291">
    <property type="entry name" value="NAD(P)-bd_dom_sf"/>
</dbReference>
<reference evidence="2" key="2">
    <citation type="submission" date="2021-08" db="EMBL/GenBank/DDBJ databases">
        <authorList>
            <person name="Gostincar C."/>
            <person name="Sun X."/>
            <person name="Song Z."/>
            <person name="Gunde-Cimerman N."/>
        </authorList>
    </citation>
    <scope>NUCLEOTIDE SEQUENCE</scope>
    <source>
        <strain evidence="2">EXF-9911</strain>
    </source>
</reference>
<dbReference type="GO" id="GO:0009225">
    <property type="term" value="P:nucleotide-sugar metabolic process"/>
    <property type="evidence" value="ECO:0007669"/>
    <property type="project" value="UniProtKB-ARBA"/>
</dbReference>
<dbReference type="AlphaFoldDB" id="A0A9P8EQE2"/>
<evidence type="ECO:0000259" key="1">
    <source>
        <dbReference type="Pfam" id="PF16363"/>
    </source>
</evidence>
<dbReference type="SUPFAM" id="SSF51735">
    <property type="entry name" value="NAD(P)-binding Rossmann-fold domains"/>
    <property type="match status" value="1"/>
</dbReference>
<dbReference type="Gene3D" id="3.40.50.720">
    <property type="entry name" value="NAD(P)-binding Rossmann-like Domain"/>
    <property type="match status" value="1"/>
</dbReference>
<sequence length="405" mass="45525">MNRHDSITMSFDDDDSSRLIGTTKFEPRGDIKNILITGGAGFIGGWITRHMTLQYPEYNIVCFDKLDEVASLANIQCLKNCANFEFVLGNLTDQVAVLKVLVEHNIDTIMHLAAYSHVQNSFEDPGSFTLNNIVATQRLLDAVRHLPNKKQVRRFVHISTDEVYGDSDTEFVDETHRLTPTNPYSASKAAAEMYVWAYHKSFDIPVVVVRSNNVYGPCQYPEKIIPRFFALLSNGQPLTIQGSGLNVRRYLYGADAADGLDTLLHRGVVGEAYNIHSEFGVTNLEIAVRMLELFGYSPQEDFSRRLAWISDRPFNDHDYRVNGDKLEGLGWRQRVPFSEGLRATVEWYRKNIDVWWPQVEKTISVESTATNHNILNVVGCLDSKDGGLGVHVTEISGSSSPDACD</sequence>
<organism evidence="2 3">
    <name type="scientific">Aureobasidium melanogenum</name>
    <name type="common">Aureobasidium pullulans var. melanogenum</name>
    <dbReference type="NCBI Taxonomy" id="46634"/>
    <lineage>
        <taxon>Eukaryota</taxon>
        <taxon>Fungi</taxon>
        <taxon>Dikarya</taxon>
        <taxon>Ascomycota</taxon>
        <taxon>Pezizomycotina</taxon>
        <taxon>Dothideomycetes</taxon>
        <taxon>Dothideomycetidae</taxon>
        <taxon>Dothideales</taxon>
        <taxon>Saccotheciaceae</taxon>
        <taxon>Aureobasidium</taxon>
    </lineage>
</organism>
<dbReference type="InterPro" id="IPR016040">
    <property type="entry name" value="NAD(P)-bd_dom"/>
</dbReference>
<dbReference type="EMBL" id="JAHFXF010000149">
    <property type="protein sequence ID" value="KAG9694817.1"/>
    <property type="molecule type" value="Genomic_DNA"/>
</dbReference>